<evidence type="ECO:0008006" key="3">
    <source>
        <dbReference type="Google" id="ProtNLM"/>
    </source>
</evidence>
<feature type="region of interest" description="Disordered" evidence="1">
    <location>
        <begin position="1"/>
        <end position="20"/>
    </location>
</feature>
<sequence>PQSGGSGGGGSSFSGSGSSGFGRASAGGQYNISRYNPVHDHLEIGSIVEDWMPRDQAGLSQLWRLIYLRDAIVGPAVDLYSNLPYSGCRLTGIEDPAILRVYQDTMERLDIVTMMPDLVREFLTIGRFCASLIFDGKSGTFVDWTVHDPDFLRIEPIPIRGFDPKIDLIASPALKNFLHSTDDRDIQVRDQLPEHYFEQFEQQGTYKLNPLNTIFVPRRSSPYDYVGTSFLTRIVSFWALEKSLIESTVTNARRRTRAITHIKAGLDNVWEPTEEELEAISGLFIQADEDPVGAVVTTRTGVEAAEIKAGADFWKLSDEWAFLTEGKMRALGISDAFLSGDATYNNMETALSVFMESLRTLRAYMDRRVFYEKIFATLARVHGFVKADARTGGKSARISPSLDYRKAMKIPREDLLMPKIVWDKKLQPEGDMNFLEMLRTADEAGVPVTLKQWASGAGLNLEEMLEELTEDSEIRTKVAEWRKQFTGDSAMEQEVMSGAGLRSIP</sequence>
<dbReference type="EMBL" id="LAZR01039123">
    <property type="protein sequence ID" value="KKL17785.1"/>
    <property type="molecule type" value="Genomic_DNA"/>
</dbReference>
<organism evidence="2">
    <name type="scientific">marine sediment metagenome</name>
    <dbReference type="NCBI Taxonomy" id="412755"/>
    <lineage>
        <taxon>unclassified sequences</taxon>
        <taxon>metagenomes</taxon>
        <taxon>ecological metagenomes</taxon>
    </lineage>
</organism>
<evidence type="ECO:0000313" key="2">
    <source>
        <dbReference type="EMBL" id="KKL17785.1"/>
    </source>
</evidence>
<comment type="caution">
    <text evidence="2">The sequence shown here is derived from an EMBL/GenBank/DDBJ whole genome shotgun (WGS) entry which is preliminary data.</text>
</comment>
<protein>
    <recommendedName>
        <fullName evidence="3">Phage portal protein</fullName>
    </recommendedName>
</protein>
<dbReference type="AlphaFoldDB" id="A0A0F9B843"/>
<feature type="non-terminal residue" evidence="2">
    <location>
        <position position="1"/>
    </location>
</feature>
<name>A0A0F9B843_9ZZZZ</name>
<evidence type="ECO:0000256" key="1">
    <source>
        <dbReference type="SAM" id="MobiDB-lite"/>
    </source>
</evidence>
<proteinExistence type="predicted"/>
<accession>A0A0F9B843</accession>
<reference evidence="2" key="1">
    <citation type="journal article" date="2015" name="Nature">
        <title>Complex archaea that bridge the gap between prokaryotes and eukaryotes.</title>
        <authorList>
            <person name="Spang A."/>
            <person name="Saw J.H."/>
            <person name="Jorgensen S.L."/>
            <person name="Zaremba-Niedzwiedzka K."/>
            <person name="Martijn J."/>
            <person name="Lind A.E."/>
            <person name="van Eijk R."/>
            <person name="Schleper C."/>
            <person name="Guy L."/>
            <person name="Ettema T.J."/>
        </authorList>
    </citation>
    <scope>NUCLEOTIDE SEQUENCE</scope>
</reference>
<feature type="non-terminal residue" evidence="2">
    <location>
        <position position="505"/>
    </location>
</feature>
<gene>
    <name evidence="2" type="ORF">LCGC14_2482060</name>
</gene>